<dbReference type="GO" id="GO:0005737">
    <property type="term" value="C:cytoplasm"/>
    <property type="evidence" value="ECO:0007669"/>
    <property type="project" value="TreeGrafter"/>
</dbReference>
<feature type="compositionally biased region" description="Polar residues" evidence="1">
    <location>
        <begin position="789"/>
        <end position="800"/>
    </location>
</feature>
<evidence type="ECO:0000313" key="3">
    <source>
        <dbReference type="EMBL" id="CAJ1949287.1"/>
    </source>
</evidence>
<dbReference type="InterPro" id="IPR011021">
    <property type="entry name" value="Arrestin-like_N"/>
</dbReference>
<dbReference type="InterPro" id="IPR014752">
    <property type="entry name" value="Arrestin-like_C"/>
</dbReference>
<dbReference type="EMBL" id="CAKOGP040001758">
    <property type="protein sequence ID" value="CAJ1949287.1"/>
    <property type="molecule type" value="Genomic_DNA"/>
</dbReference>
<feature type="compositionally biased region" description="Acidic residues" evidence="1">
    <location>
        <begin position="845"/>
        <end position="857"/>
    </location>
</feature>
<name>A0AAD2PUB3_9STRA</name>
<feature type="region of interest" description="Disordered" evidence="1">
    <location>
        <begin position="776"/>
        <end position="900"/>
    </location>
</feature>
<dbReference type="SUPFAM" id="SSF81296">
    <property type="entry name" value="E set domains"/>
    <property type="match status" value="1"/>
</dbReference>
<reference evidence="3" key="1">
    <citation type="submission" date="2023-08" db="EMBL/GenBank/DDBJ databases">
        <authorList>
            <person name="Audoor S."/>
            <person name="Bilcke G."/>
        </authorList>
    </citation>
    <scope>NUCLEOTIDE SEQUENCE</scope>
</reference>
<feature type="compositionally biased region" description="Basic and acidic residues" evidence="1">
    <location>
        <begin position="866"/>
        <end position="876"/>
    </location>
</feature>
<dbReference type="PANTHER" id="PTHR11188">
    <property type="entry name" value="ARRESTIN DOMAIN CONTAINING PROTEIN"/>
    <property type="match status" value="1"/>
</dbReference>
<comment type="caution">
    <text evidence="3">The sequence shown here is derived from an EMBL/GenBank/DDBJ whole genome shotgun (WGS) entry which is preliminary data.</text>
</comment>
<dbReference type="Pfam" id="PF00339">
    <property type="entry name" value="Arrestin_N"/>
    <property type="match status" value="1"/>
</dbReference>
<gene>
    <name evidence="3" type="ORF">CYCCA115_LOCUS12018</name>
</gene>
<evidence type="ECO:0000256" key="1">
    <source>
        <dbReference type="SAM" id="MobiDB-lite"/>
    </source>
</evidence>
<sequence>MGNAVFTTVYLDHETIDEREAVEAGESLSGKVVLDVETDVDPENLYIKLYGREICEIHGRDTSSKDEIIFFQSRLQLYKNTDADQILPNRYVFPFDVPLPTSLPSSLSSDDELITQGSFGIQYTLMVCDETRKRLRYTRTFDIVSAEDADPQPRPCFYQPEPFYAEDIHHDLLGKIYLGAKVSDVNMIHGEELDLALSSRNRSTAYIERIDVALEEEHSWVTDKDEASITLTLAEQQGVDEHVSKLKIDGLEDESQVRDDLRVDEATARRMYQELKHSSSSRFGLATPETAQESFHGSLIQIKHQIKVTVITEIKPEFGYFSFAIPIEIRAKAYDSLEDPPSVYEQDEQDVIFPKASATVDCIIMGRDASMEDWWDYGYKAEETSPSLAGMLDDLTVTLNQHDTIVSKMKDIEWAIFCGSMNPKDFGRVIQHVRFGDLQTIAGILIATAYGGDFTCGHCGAAIANAHQVFRPAMAEALLPFCSDLAHGNEVIRGQLSEFEQIIVALRALGGEEEEEEDDFHNSTSKMPTLRPRARARPSDASAMNGSITPLPDDICMGVEEHQGTVDLLYVIRDIVDSDPTCEFSPDVYRRIRKRVKGKRFLIRPFDELPHYWRVASDREKIAYCGECYDKDRKSAEKAEEGQWGENNDTDESVGTKAWHNDLRDGGNEWVLAMTVHSYSASVYDDDDDEDNRPIPGDICFGKQHHPGNETMKRVIKQNIIEFNGGEWSPEVYQTIKADLRGRRYFVPHEQGGWELATSRQRRTEMGKIYAAEKKALKSEKASSPPTSPVNASGKASINKSGKVISDSPGKSPPKKAGRASFSASMTSMFSKKKKRSKQDRDSAENEVLEFEPDLEPEPQSQQEQEINRAEKPEKPKGRKKGGRKSASSKPEKLEPDDGDVCFGLNNHPGTKALHTAIVNILPQYEDAEWSPAVYKAIRSQIQNAHFFIRTEVDAPWKEASANQRIFRVRTQFELSQKKRRMKIGEEALV</sequence>
<evidence type="ECO:0000259" key="2">
    <source>
        <dbReference type="Pfam" id="PF00339"/>
    </source>
</evidence>
<dbReference type="Gene3D" id="2.60.40.640">
    <property type="match status" value="1"/>
</dbReference>
<proteinExistence type="predicted"/>
<dbReference type="Proteomes" id="UP001295423">
    <property type="component" value="Unassembled WGS sequence"/>
</dbReference>
<feature type="region of interest" description="Disordered" evidence="1">
    <location>
        <begin position="514"/>
        <end position="544"/>
    </location>
</feature>
<organism evidence="3 4">
    <name type="scientific">Cylindrotheca closterium</name>
    <dbReference type="NCBI Taxonomy" id="2856"/>
    <lineage>
        <taxon>Eukaryota</taxon>
        <taxon>Sar</taxon>
        <taxon>Stramenopiles</taxon>
        <taxon>Ochrophyta</taxon>
        <taxon>Bacillariophyta</taxon>
        <taxon>Bacillariophyceae</taxon>
        <taxon>Bacillariophycidae</taxon>
        <taxon>Bacillariales</taxon>
        <taxon>Bacillariaceae</taxon>
        <taxon>Cylindrotheca</taxon>
    </lineage>
</organism>
<evidence type="ECO:0000313" key="4">
    <source>
        <dbReference type="Proteomes" id="UP001295423"/>
    </source>
</evidence>
<feature type="domain" description="Arrestin-like N-terminal" evidence="2">
    <location>
        <begin position="18"/>
        <end position="128"/>
    </location>
</feature>
<dbReference type="PANTHER" id="PTHR11188:SF17">
    <property type="entry name" value="FI21816P1"/>
    <property type="match status" value="1"/>
</dbReference>
<feature type="compositionally biased region" description="Low complexity" evidence="1">
    <location>
        <begin position="819"/>
        <end position="830"/>
    </location>
</feature>
<keyword evidence="4" id="KW-1185">Reference proteome</keyword>
<dbReference type="InterPro" id="IPR050357">
    <property type="entry name" value="Arrestin_domain-protein"/>
</dbReference>
<protein>
    <recommendedName>
        <fullName evidence="2">Arrestin-like N-terminal domain-containing protein</fullName>
    </recommendedName>
</protein>
<dbReference type="AlphaFoldDB" id="A0AAD2PUB3"/>
<accession>A0AAD2PUB3</accession>
<dbReference type="InterPro" id="IPR014756">
    <property type="entry name" value="Ig_E-set"/>
</dbReference>
<dbReference type="GO" id="GO:0015031">
    <property type="term" value="P:protein transport"/>
    <property type="evidence" value="ECO:0007669"/>
    <property type="project" value="TreeGrafter"/>
</dbReference>